<accession>A0A4C1TLG5</accession>
<dbReference type="EMBL" id="BGZK01000067">
    <property type="protein sequence ID" value="GBP14904.1"/>
    <property type="molecule type" value="Genomic_DNA"/>
</dbReference>
<feature type="compositionally biased region" description="Basic and acidic residues" evidence="1">
    <location>
        <begin position="259"/>
        <end position="268"/>
    </location>
</feature>
<keyword evidence="3" id="KW-1185">Reference proteome</keyword>
<comment type="caution">
    <text evidence="2">The sequence shown here is derived from an EMBL/GenBank/DDBJ whole genome shotgun (WGS) entry which is preliminary data.</text>
</comment>
<feature type="compositionally biased region" description="Basic and acidic residues" evidence="1">
    <location>
        <begin position="130"/>
        <end position="144"/>
    </location>
</feature>
<dbReference type="AlphaFoldDB" id="A0A4C1TLG5"/>
<sequence>MNKEIVIKTNQLPGGGRRALPLVVYRQKRKGHLRTRPGRIESRVRSERASFGARVSLPAPGRLALNTQDVRVERGSHPRARGAAGPSRPRRHYRFTRRPTDCYYNRVRASNDHVGGLIESQSRSGAKSESGSDRNKIEDEERHQNHNRYQNLKRDGEQNRERGQDQNQKSRRSSVGITTFFWQSSNLWLRAKCNGDSFFDTEVSVSPSRRRKCGNFQIRAAHLHTKGRPGGVSFFSYKIFKRQVAAPGTAQGRAGISPRSEEARDRHSTHPHDYLQCVRFDMLFLREFIFNVPPC</sequence>
<evidence type="ECO:0000256" key="1">
    <source>
        <dbReference type="SAM" id="MobiDB-lite"/>
    </source>
</evidence>
<feature type="region of interest" description="Disordered" evidence="1">
    <location>
        <begin position="248"/>
        <end position="268"/>
    </location>
</feature>
<gene>
    <name evidence="2" type="ORF">EVAR_75480_1</name>
</gene>
<dbReference type="Proteomes" id="UP000299102">
    <property type="component" value="Unassembled WGS sequence"/>
</dbReference>
<feature type="compositionally biased region" description="Basic and acidic residues" evidence="1">
    <location>
        <begin position="152"/>
        <end position="164"/>
    </location>
</feature>
<reference evidence="2 3" key="1">
    <citation type="journal article" date="2019" name="Commun. Biol.">
        <title>The bagworm genome reveals a unique fibroin gene that provides high tensile strength.</title>
        <authorList>
            <person name="Kono N."/>
            <person name="Nakamura H."/>
            <person name="Ohtoshi R."/>
            <person name="Tomita M."/>
            <person name="Numata K."/>
            <person name="Arakawa K."/>
        </authorList>
    </citation>
    <scope>NUCLEOTIDE SEQUENCE [LARGE SCALE GENOMIC DNA]</scope>
</reference>
<name>A0A4C1TLG5_EUMVA</name>
<protein>
    <submittedName>
        <fullName evidence="2">Uncharacterized protein</fullName>
    </submittedName>
</protein>
<feature type="region of interest" description="Disordered" evidence="1">
    <location>
        <begin position="114"/>
        <end position="174"/>
    </location>
</feature>
<evidence type="ECO:0000313" key="3">
    <source>
        <dbReference type="Proteomes" id="UP000299102"/>
    </source>
</evidence>
<feature type="region of interest" description="Disordered" evidence="1">
    <location>
        <begin position="69"/>
        <end position="97"/>
    </location>
</feature>
<evidence type="ECO:0000313" key="2">
    <source>
        <dbReference type="EMBL" id="GBP14904.1"/>
    </source>
</evidence>
<proteinExistence type="predicted"/>
<organism evidence="2 3">
    <name type="scientific">Eumeta variegata</name>
    <name type="common">Bagworm moth</name>
    <name type="synonym">Eumeta japonica</name>
    <dbReference type="NCBI Taxonomy" id="151549"/>
    <lineage>
        <taxon>Eukaryota</taxon>
        <taxon>Metazoa</taxon>
        <taxon>Ecdysozoa</taxon>
        <taxon>Arthropoda</taxon>
        <taxon>Hexapoda</taxon>
        <taxon>Insecta</taxon>
        <taxon>Pterygota</taxon>
        <taxon>Neoptera</taxon>
        <taxon>Endopterygota</taxon>
        <taxon>Lepidoptera</taxon>
        <taxon>Glossata</taxon>
        <taxon>Ditrysia</taxon>
        <taxon>Tineoidea</taxon>
        <taxon>Psychidae</taxon>
        <taxon>Oiketicinae</taxon>
        <taxon>Eumeta</taxon>
    </lineage>
</organism>
<feature type="compositionally biased region" description="Basic residues" evidence="1">
    <location>
        <begin position="88"/>
        <end position="97"/>
    </location>
</feature>
<feature type="compositionally biased region" description="Polar residues" evidence="1">
    <location>
        <begin position="119"/>
        <end position="129"/>
    </location>
</feature>